<dbReference type="GO" id="GO:0008270">
    <property type="term" value="F:zinc ion binding"/>
    <property type="evidence" value="ECO:0007669"/>
    <property type="project" value="UniProtKB-KW"/>
</dbReference>
<feature type="domain" description="C2H2-type" evidence="9">
    <location>
        <begin position="653"/>
        <end position="677"/>
    </location>
</feature>
<feature type="region of interest" description="Disordered" evidence="8">
    <location>
        <begin position="210"/>
        <end position="236"/>
    </location>
</feature>
<feature type="compositionally biased region" description="Basic and acidic residues" evidence="8">
    <location>
        <begin position="555"/>
        <end position="575"/>
    </location>
</feature>
<gene>
    <name evidence="10" type="ORF">QR680_007026</name>
</gene>
<feature type="domain" description="C2H2-type" evidence="9">
    <location>
        <begin position="789"/>
        <end position="813"/>
    </location>
</feature>
<feature type="compositionally biased region" description="Polar residues" evidence="8">
    <location>
        <begin position="139"/>
        <end position="148"/>
    </location>
</feature>
<keyword evidence="7" id="KW-0539">Nucleus</keyword>
<dbReference type="GO" id="GO:0005634">
    <property type="term" value="C:nucleus"/>
    <property type="evidence" value="ECO:0007669"/>
    <property type="project" value="UniProtKB-SubCell"/>
</dbReference>
<feature type="compositionally biased region" description="Basic and acidic residues" evidence="8">
    <location>
        <begin position="163"/>
        <end position="189"/>
    </location>
</feature>
<dbReference type="GO" id="GO:0006357">
    <property type="term" value="P:regulation of transcription by RNA polymerase II"/>
    <property type="evidence" value="ECO:0007669"/>
    <property type="project" value="TreeGrafter"/>
</dbReference>
<feature type="region of interest" description="Disordered" evidence="8">
    <location>
        <begin position="139"/>
        <end position="158"/>
    </location>
</feature>
<feature type="compositionally biased region" description="Basic and acidic residues" evidence="8">
    <location>
        <begin position="212"/>
        <end position="224"/>
    </location>
</feature>
<evidence type="ECO:0000256" key="4">
    <source>
        <dbReference type="ARBA" id="ARBA00022833"/>
    </source>
</evidence>
<dbReference type="InterPro" id="IPR013087">
    <property type="entry name" value="Znf_C2H2_type"/>
</dbReference>
<keyword evidence="4" id="KW-0862">Zinc</keyword>
<feature type="region of interest" description="Disordered" evidence="8">
    <location>
        <begin position="555"/>
        <end position="582"/>
    </location>
</feature>
<comment type="subcellular location">
    <subcellularLocation>
        <location evidence="1">Nucleus</location>
    </subcellularLocation>
</comment>
<evidence type="ECO:0000256" key="1">
    <source>
        <dbReference type="ARBA" id="ARBA00004123"/>
    </source>
</evidence>
<sequence length="862" mass="101029">MEYANELQGIKKEEEASGDTMTPVERRDVLDDDSNSSSQPPQKKNRVTPDQAIFNYLYQQKQNDLLQLMFDEETRVEYTNKVEQMGAAMPQIQRMYAYYCRNKPVKKEVVEESSDLRRGTVKIETAVETIRALEHAVRDSQQQQVTNPRRSARLRARSLVKKPDVVGVEDEKSSNEDPKQQSTPREDGPIHLNDCAVLILNVPARTITRANKSKEAQEANDRADVRRKKERVKDSRKVQFSSDQAIFYYFHERKRSDVLDAIFDGETRQEYVNKVKEVRCERPSIMRMYAHWRRIELKKTIKNGMEIWKCQVCKEEKKANGALKLLTHIGTHEGISYACIVEGCGSFLKPYSFRAHLRKIHGFRADQLEQQQYHKLRVMEKSFYIEARTKMNNYFPPEAFLRFDRNVSKKAQFEDPNCRECGLVVSSITTRRSHVAQHLNLSYKCVVDGCDIRTDATNMGSHLRWRHSKKVAQLTAEELFELKRTRTDFYNVKMDASTPSAPPFDAHGLIYNFVKRRNPRLLLEMFGKERCRELEQRDHLYDKNTLKSMVEAYKKSKRPTEGDEHSMQKQAEAKGKRTSPSDLKITPQLATFYYLYERKRRVVLEAIFDEETRKEFTSKVEKMGIDMPSILRTYAYWRRIELKKTVKRGIEIWRCQLCEKEIKATGVQDLINHIGTHEGGSCSCLVAGCGKLMKPKYLRNHLMNIHALHADHLDKEQYHKLRRTLESFYKKAKTQRNKYFPPEAFLRFDDKKMSNKNLLEDPKCRECGQMVHAETTRRLHVAQHLNLLYKCVVDGCEFRADPIRLVDHLSKNHLKKVAQLTAEELFELKRIRVVFKKVMDNELHKFFPYKEDIPAGPFRDLL</sequence>
<dbReference type="PANTHER" id="PTHR46179:SF13">
    <property type="entry name" value="C2H2-TYPE DOMAIN-CONTAINING PROTEIN"/>
    <property type="match status" value="1"/>
</dbReference>
<feature type="region of interest" description="Disordered" evidence="8">
    <location>
        <begin position="1"/>
        <end position="49"/>
    </location>
</feature>
<evidence type="ECO:0000259" key="9">
    <source>
        <dbReference type="SMART" id="SM00355"/>
    </source>
</evidence>
<feature type="domain" description="C2H2-type" evidence="9">
    <location>
        <begin position="308"/>
        <end position="332"/>
    </location>
</feature>
<accession>A0AA39LY37</accession>
<evidence type="ECO:0000313" key="11">
    <source>
        <dbReference type="Proteomes" id="UP001175271"/>
    </source>
</evidence>
<feature type="domain" description="C2H2-type" evidence="9">
    <location>
        <begin position="762"/>
        <end position="784"/>
    </location>
</feature>
<feature type="domain" description="C2H2-type" evidence="9">
    <location>
        <begin position="337"/>
        <end position="361"/>
    </location>
</feature>
<feature type="domain" description="C2H2-type" evidence="9">
    <location>
        <begin position="416"/>
        <end position="438"/>
    </location>
</feature>
<dbReference type="Proteomes" id="UP001175271">
    <property type="component" value="Unassembled WGS sequence"/>
</dbReference>
<feature type="domain" description="C2H2-type" evidence="9">
    <location>
        <begin position="443"/>
        <end position="467"/>
    </location>
</feature>
<organism evidence="10 11">
    <name type="scientific">Steinernema hermaphroditum</name>
    <dbReference type="NCBI Taxonomy" id="289476"/>
    <lineage>
        <taxon>Eukaryota</taxon>
        <taxon>Metazoa</taxon>
        <taxon>Ecdysozoa</taxon>
        <taxon>Nematoda</taxon>
        <taxon>Chromadorea</taxon>
        <taxon>Rhabditida</taxon>
        <taxon>Tylenchina</taxon>
        <taxon>Panagrolaimomorpha</taxon>
        <taxon>Strongyloidoidea</taxon>
        <taxon>Steinernematidae</taxon>
        <taxon>Steinernema</taxon>
    </lineage>
</organism>
<keyword evidence="5" id="KW-0805">Transcription regulation</keyword>
<keyword evidence="11" id="KW-1185">Reference proteome</keyword>
<keyword evidence="3" id="KW-0863">Zinc-finger</keyword>
<dbReference type="SMART" id="SM00355">
    <property type="entry name" value="ZnF_C2H2"/>
    <property type="match status" value="8"/>
</dbReference>
<evidence type="ECO:0000256" key="8">
    <source>
        <dbReference type="SAM" id="MobiDB-lite"/>
    </source>
</evidence>
<feature type="region of interest" description="Disordered" evidence="8">
    <location>
        <begin position="163"/>
        <end position="190"/>
    </location>
</feature>
<dbReference type="InterPro" id="IPR051061">
    <property type="entry name" value="Zinc_finger_trans_reg"/>
</dbReference>
<evidence type="ECO:0000256" key="3">
    <source>
        <dbReference type="ARBA" id="ARBA00022771"/>
    </source>
</evidence>
<evidence type="ECO:0000313" key="10">
    <source>
        <dbReference type="EMBL" id="KAK0413852.1"/>
    </source>
</evidence>
<evidence type="ECO:0000256" key="5">
    <source>
        <dbReference type="ARBA" id="ARBA00023015"/>
    </source>
</evidence>
<protein>
    <recommendedName>
        <fullName evidence="9">C2H2-type domain-containing protein</fullName>
    </recommendedName>
</protein>
<dbReference type="PANTHER" id="PTHR46179">
    <property type="entry name" value="ZINC FINGER PROTEIN"/>
    <property type="match status" value="1"/>
</dbReference>
<proteinExistence type="predicted"/>
<reference evidence="10" key="1">
    <citation type="submission" date="2023-06" db="EMBL/GenBank/DDBJ databases">
        <title>Genomic analysis of the entomopathogenic nematode Steinernema hermaphroditum.</title>
        <authorList>
            <person name="Schwarz E.M."/>
            <person name="Heppert J.K."/>
            <person name="Baniya A."/>
            <person name="Schwartz H.T."/>
            <person name="Tan C.-H."/>
            <person name="Antoshechkin I."/>
            <person name="Sternberg P.W."/>
            <person name="Goodrich-Blair H."/>
            <person name="Dillman A.R."/>
        </authorList>
    </citation>
    <scope>NUCLEOTIDE SEQUENCE</scope>
    <source>
        <strain evidence="10">PS9179</strain>
        <tissue evidence="10">Whole animal</tissue>
    </source>
</reference>
<name>A0AA39LY37_9BILA</name>
<dbReference type="AlphaFoldDB" id="A0AA39LY37"/>
<evidence type="ECO:0000256" key="6">
    <source>
        <dbReference type="ARBA" id="ARBA00023163"/>
    </source>
</evidence>
<feature type="domain" description="C2H2-type" evidence="9">
    <location>
        <begin position="682"/>
        <end position="706"/>
    </location>
</feature>
<keyword evidence="6" id="KW-0804">Transcription</keyword>
<keyword evidence="2" id="KW-0479">Metal-binding</keyword>
<comment type="caution">
    <text evidence="10">The sequence shown here is derived from an EMBL/GenBank/DDBJ whole genome shotgun (WGS) entry which is preliminary data.</text>
</comment>
<evidence type="ECO:0000256" key="7">
    <source>
        <dbReference type="ARBA" id="ARBA00023242"/>
    </source>
</evidence>
<evidence type="ECO:0000256" key="2">
    <source>
        <dbReference type="ARBA" id="ARBA00022723"/>
    </source>
</evidence>
<dbReference type="EMBL" id="JAUCMV010000003">
    <property type="protein sequence ID" value="KAK0413852.1"/>
    <property type="molecule type" value="Genomic_DNA"/>
</dbReference>